<proteinExistence type="predicted"/>
<evidence type="ECO:0000313" key="1">
    <source>
        <dbReference type="EMBL" id="KAE8546049.1"/>
    </source>
</evidence>
<name>A0A833JQ69_MARNT</name>
<comment type="caution">
    <text evidence="1">The sequence shown here is derived from an EMBL/GenBank/DDBJ whole genome shotgun (WGS) entry which is preliminary data.</text>
</comment>
<protein>
    <submittedName>
        <fullName evidence="1">Uncharacterized protein</fullName>
    </submittedName>
</protein>
<accession>A0A833JQ69</accession>
<dbReference type="AlphaFoldDB" id="A0A833JQ69"/>
<dbReference type="EMBL" id="WBMP01000006">
    <property type="protein sequence ID" value="KAE8546049.1"/>
    <property type="molecule type" value="Genomic_DNA"/>
</dbReference>
<organism evidence="1 2">
    <name type="scientific">Marinobacter nauticus</name>
    <name type="common">Marinobacter hydrocarbonoclasticus</name>
    <name type="synonym">Marinobacter aquaeolei</name>
    <dbReference type="NCBI Taxonomy" id="2743"/>
    <lineage>
        <taxon>Bacteria</taxon>
        <taxon>Pseudomonadati</taxon>
        <taxon>Pseudomonadota</taxon>
        <taxon>Gammaproteobacteria</taxon>
        <taxon>Pseudomonadales</taxon>
        <taxon>Marinobacteraceae</taxon>
        <taxon>Marinobacter</taxon>
    </lineage>
</organism>
<evidence type="ECO:0000313" key="2">
    <source>
        <dbReference type="Proteomes" id="UP000469950"/>
    </source>
</evidence>
<dbReference type="Proteomes" id="UP000469950">
    <property type="component" value="Unassembled WGS sequence"/>
</dbReference>
<gene>
    <name evidence="1" type="ORF">F6453_1796</name>
</gene>
<sequence length="68" mass="7878">MEHYYANDNPQSTGEHEVHREGCQFMPEILNRTYLGMFASCRDALEAARQKYDNVDGCFFCANACHNR</sequence>
<reference evidence="1 2" key="1">
    <citation type="submission" date="2019-10" db="EMBL/GenBank/DDBJ databases">
        <title>Draft genome sequence of Marinobacter hydrocarbonoclasticus NCT7M from the microbiome of the marine copepod.</title>
        <authorList>
            <person name="Nuttall R."/>
            <person name="Sharma G."/>
            <person name="Moisander P."/>
        </authorList>
    </citation>
    <scope>NUCLEOTIDE SEQUENCE [LARGE SCALE GENOMIC DNA]</scope>
    <source>
        <strain evidence="1 2">NCT7M</strain>
    </source>
</reference>